<organism evidence="14 15">
    <name type="scientific">Streptomyces hiroshimensis</name>
    <dbReference type="NCBI Taxonomy" id="66424"/>
    <lineage>
        <taxon>Bacteria</taxon>
        <taxon>Bacillati</taxon>
        <taxon>Actinomycetota</taxon>
        <taxon>Actinomycetes</taxon>
        <taxon>Kitasatosporales</taxon>
        <taxon>Streptomycetaceae</taxon>
        <taxon>Streptomyces</taxon>
    </lineage>
</organism>
<dbReference type="PANTHER" id="PTHR38839">
    <property type="entry name" value="TRANSCRIPTIONAL REGULATOR WHID-RELATED"/>
    <property type="match status" value="1"/>
</dbReference>
<evidence type="ECO:0000256" key="11">
    <source>
        <dbReference type="ARBA" id="ARBA00023163"/>
    </source>
</evidence>
<proteinExistence type="inferred from homology"/>
<feature type="compositionally biased region" description="Basic and acidic residues" evidence="12">
    <location>
        <begin position="95"/>
        <end position="104"/>
    </location>
</feature>
<evidence type="ECO:0000313" key="15">
    <source>
        <dbReference type="Proteomes" id="UP000659223"/>
    </source>
</evidence>
<reference evidence="15" key="1">
    <citation type="journal article" date="2019" name="Int. J. Syst. Evol. Microbiol.">
        <title>The Global Catalogue of Microorganisms (GCM) 10K type strain sequencing project: providing services to taxonomists for standard genome sequencing and annotation.</title>
        <authorList>
            <consortium name="The Broad Institute Genomics Platform"/>
            <consortium name="The Broad Institute Genome Sequencing Center for Infectious Disease"/>
            <person name="Wu L."/>
            <person name="Ma J."/>
        </authorList>
    </citation>
    <scope>NUCLEOTIDE SEQUENCE [LARGE SCALE GENOMIC DNA]</scope>
    <source>
        <strain evidence="15">JCM 4586</strain>
    </source>
</reference>
<evidence type="ECO:0000256" key="2">
    <source>
        <dbReference type="ARBA" id="ARBA00004496"/>
    </source>
</evidence>
<sequence length="104" mass="11798">MPFPIKITPPPYVPSTDEARLPCTDAPDLFFPPDRPERQKEQLERVAAAKALCFRCPVRTACGDWARDHQEWGIWGGHTEEEHGYRPTTARLKTRSTDHTKAAA</sequence>
<dbReference type="EMBL" id="BMUT01000001">
    <property type="protein sequence ID" value="GGX63340.1"/>
    <property type="molecule type" value="Genomic_DNA"/>
</dbReference>
<dbReference type="Pfam" id="PF02467">
    <property type="entry name" value="Whib"/>
    <property type="match status" value="1"/>
</dbReference>
<evidence type="ECO:0000256" key="6">
    <source>
        <dbReference type="ARBA" id="ARBA00023004"/>
    </source>
</evidence>
<keyword evidence="10" id="KW-1015">Disulfide bond</keyword>
<comment type="similarity">
    <text evidence="3">Belongs to the WhiB family.</text>
</comment>
<keyword evidence="7" id="KW-0411">Iron-sulfur</keyword>
<keyword evidence="11" id="KW-0804">Transcription</keyword>
<comment type="subcellular location">
    <subcellularLocation>
        <location evidence="2">Cytoplasm</location>
    </subcellularLocation>
</comment>
<dbReference type="RefSeq" id="WP_308433610.1">
    <property type="nucleotide sequence ID" value="NZ_BMUT01000001.1"/>
</dbReference>
<evidence type="ECO:0000256" key="1">
    <source>
        <dbReference type="ARBA" id="ARBA00001966"/>
    </source>
</evidence>
<evidence type="ECO:0000256" key="10">
    <source>
        <dbReference type="ARBA" id="ARBA00023157"/>
    </source>
</evidence>
<dbReference type="InterPro" id="IPR003482">
    <property type="entry name" value="Whib"/>
</dbReference>
<feature type="domain" description="4Fe-4S Wbl-type" evidence="13">
    <location>
        <begin position="22"/>
        <end position="85"/>
    </location>
</feature>
<accession>A0ABQ2Y424</accession>
<keyword evidence="6" id="KW-0408">Iron</keyword>
<dbReference type="PROSITE" id="PS51674">
    <property type="entry name" value="4FE4S_WBL"/>
    <property type="match status" value="1"/>
</dbReference>
<keyword evidence="15" id="KW-1185">Reference proteome</keyword>
<evidence type="ECO:0000256" key="5">
    <source>
        <dbReference type="ARBA" id="ARBA00022723"/>
    </source>
</evidence>
<evidence type="ECO:0000256" key="12">
    <source>
        <dbReference type="SAM" id="MobiDB-lite"/>
    </source>
</evidence>
<gene>
    <name evidence="14" type="primary">whiB</name>
    <name evidence="14" type="ORF">GCM10010324_05110</name>
</gene>
<evidence type="ECO:0000256" key="8">
    <source>
        <dbReference type="ARBA" id="ARBA00023015"/>
    </source>
</evidence>
<protein>
    <submittedName>
        <fullName evidence="14">Transcriptional regulator WhiB</fullName>
    </submittedName>
</protein>
<comment type="caution">
    <text evidence="14">The sequence shown here is derived from an EMBL/GenBank/DDBJ whole genome shotgun (WGS) entry which is preliminary data.</text>
</comment>
<evidence type="ECO:0000313" key="14">
    <source>
        <dbReference type="EMBL" id="GGX63340.1"/>
    </source>
</evidence>
<keyword evidence="9" id="KW-0238">DNA-binding</keyword>
<comment type="cofactor">
    <cofactor evidence="1">
        <name>[4Fe-4S] cluster</name>
        <dbReference type="ChEBI" id="CHEBI:49883"/>
    </cofactor>
</comment>
<evidence type="ECO:0000256" key="4">
    <source>
        <dbReference type="ARBA" id="ARBA00022485"/>
    </source>
</evidence>
<name>A0ABQ2Y424_9ACTN</name>
<dbReference type="Proteomes" id="UP000659223">
    <property type="component" value="Unassembled WGS sequence"/>
</dbReference>
<evidence type="ECO:0000256" key="7">
    <source>
        <dbReference type="ARBA" id="ARBA00023014"/>
    </source>
</evidence>
<keyword evidence="8" id="KW-0805">Transcription regulation</keyword>
<keyword evidence="4" id="KW-0004">4Fe-4S</keyword>
<feature type="region of interest" description="Disordered" evidence="12">
    <location>
        <begin position="79"/>
        <end position="104"/>
    </location>
</feature>
<evidence type="ECO:0000256" key="9">
    <source>
        <dbReference type="ARBA" id="ARBA00023125"/>
    </source>
</evidence>
<evidence type="ECO:0000259" key="13">
    <source>
        <dbReference type="PROSITE" id="PS51674"/>
    </source>
</evidence>
<dbReference type="InterPro" id="IPR034768">
    <property type="entry name" value="4FE4S_WBL"/>
</dbReference>
<keyword evidence="5" id="KW-0479">Metal-binding</keyword>
<evidence type="ECO:0000256" key="3">
    <source>
        <dbReference type="ARBA" id="ARBA00006597"/>
    </source>
</evidence>